<evidence type="ECO:0000256" key="5">
    <source>
        <dbReference type="SAM" id="SignalP"/>
    </source>
</evidence>
<proteinExistence type="inferred from homology"/>
<dbReference type="STRING" id="218851.A0A2G5DK88"/>
<name>A0A2G5DK88_AQUCA</name>
<dbReference type="InParanoid" id="A0A2G5DK88"/>
<feature type="signal peptide" evidence="5">
    <location>
        <begin position="1"/>
        <end position="21"/>
    </location>
</feature>
<reference evidence="7 8" key="1">
    <citation type="submission" date="2017-09" db="EMBL/GenBank/DDBJ databases">
        <title>WGS assembly of Aquilegia coerulea Goldsmith.</title>
        <authorList>
            <person name="Hodges S."/>
            <person name="Kramer E."/>
            <person name="Nordborg M."/>
            <person name="Tomkins J."/>
            <person name="Borevitz J."/>
            <person name="Derieg N."/>
            <person name="Yan J."/>
            <person name="Mihaltcheva S."/>
            <person name="Hayes R.D."/>
            <person name="Rokhsar D."/>
        </authorList>
    </citation>
    <scope>NUCLEOTIDE SEQUENCE [LARGE SCALE GENOMIC DNA]</scope>
    <source>
        <strain evidence="8">cv. Goldsmith</strain>
    </source>
</reference>
<dbReference type="OrthoDB" id="5954868at2759"/>
<feature type="domain" description="Glycosyl transferase 64" evidence="6">
    <location>
        <begin position="44"/>
        <end position="311"/>
    </location>
</feature>
<organism evidence="7 8">
    <name type="scientific">Aquilegia coerulea</name>
    <name type="common">Rocky mountain columbine</name>
    <dbReference type="NCBI Taxonomy" id="218851"/>
    <lineage>
        <taxon>Eukaryota</taxon>
        <taxon>Viridiplantae</taxon>
        <taxon>Streptophyta</taxon>
        <taxon>Embryophyta</taxon>
        <taxon>Tracheophyta</taxon>
        <taxon>Spermatophyta</taxon>
        <taxon>Magnoliopsida</taxon>
        <taxon>Ranunculales</taxon>
        <taxon>Ranunculaceae</taxon>
        <taxon>Thalictroideae</taxon>
        <taxon>Aquilegia</taxon>
    </lineage>
</organism>
<feature type="region of interest" description="Disordered" evidence="4">
    <location>
        <begin position="253"/>
        <end position="280"/>
    </location>
</feature>
<accession>A0A2G5DK88</accession>
<dbReference type="InterPro" id="IPR053318">
    <property type="entry name" value="GT64"/>
</dbReference>
<dbReference type="SUPFAM" id="SSF53448">
    <property type="entry name" value="Nucleotide-diphospho-sugar transferases"/>
    <property type="match status" value="1"/>
</dbReference>
<feature type="chain" id="PRO_5013700307" description="Glycosyl transferase 64 domain-containing protein" evidence="5">
    <location>
        <begin position="22"/>
        <end position="332"/>
    </location>
</feature>
<keyword evidence="2" id="KW-0808">Transferase</keyword>
<dbReference type="EMBL" id="KZ305035">
    <property type="protein sequence ID" value="PIA43935.1"/>
    <property type="molecule type" value="Genomic_DNA"/>
</dbReference>
<dbReference type="GO" id="GO:0016020">
    <property type="term" value="C:membrane"/>
    <property type="evidence" value="ECO:0007669"/>
    <property type="project" value="InterPro"/>
</dbReference>
<keyword evidence="5" id="KW-0732">Signal</keyword>
<keyword evidence="3" id="KW-1015">Disulfide bond</keyword>
<dbReference type="GO" id="GO:0016757">
    <property type="term" value="F:glycosyltransferase activity"/>
    <property type="evidence" value="ECO:0007669"/>
    <property type="project" value="InterPro"/>
</dbReference>
<dbReference type="Gene3D" id="3.90.550.10">
    <property type="entry name" value="Spore Coat Polysaccharide Biosynthesis Protein SpsA, Chain A"/>
    <property type="match status" value="1"/>
</dbReference>
<evidence type="ECO:0000256" key="3">
    <source>
        <dbReference type="ARBA" id="ARBA00023157"/>
    </source>
</evidence>
<keyword evidence="8" id="KW-1185">Reference proteome</keyword>
<comment type="similarity">
    <text evidence="1">Belongs to the glycosyltransferase 64 family.</text>
</comment>
<dbReference type="AlphaFoldDB" id="A0A2G5DK88"/>
<dbReference type="Proteomes" id="UP000230069">
    <property type="component" value="Unassembled WGS sequence"/>
</dbReference>
<evidence type="ECO:0000259" key="6">
    <source>
        <dbReference type="Pfam" id="PF09258"/>
    </source>
</evidence>
<dbReference type="FunFam" id="3.90.550.10:FF:000221">
    <property type="entry name" value="Glycosyltransferase family protein 47"/>
    <property type="match status" value="1"/>
</dbReference>
<sequence>MRIFFFFFFFILLSLNSLVFSLRTLSGPCKTLNPNQRALRSDQITVLINGFSESRIHLLRSIASTYASFPSVDSVLILWGNTTTPLKTLTELSNNLTFYSFGAQISVLRQSTQSLNARFFPRPSITTRAVAICDDDVEIDRESFEFAFKIWSTHQESMIGFFARSHDFDLLKKSWIYSVHYDKYSILLTKFMILNTNYLYKYSCGSGSGSDNDMKMVKLRNVVDEMMNCEDILMNFVVSSEVSSGPILVDAKKLRDHGDSRNQNGEEGERDVGLSSRRREHRKRRGDCIREFHKVLGRMPLKYSYGKVVNSVGEQGLCEKGGKLVLCDEQDL</sequence>
<dbReference type="PANTHER" id="PTHR48409">
    <property type="entry name" value="GLYCOSYLTRANSFERASE FAMILY PROTEIN 64 C3"/>
    <property type="match status" value="1"/>
</dbReference>
<dbReference type="FunCoup" id="A0A2G5DK88">
    <property type="interactions" value="90"/>
</dbReference>
<dbReference type="Pfam" id="PF09258">
    <property type="entry name" value="Glyco_transf_64"/>
    <property type="match status" value="1"/>
</dbReference>
<dbReference type="InterPro" id="IPR015338">
    <property type="entry name" value="GT64_dom"/>
</dbReference>
<evidence type="ECO:0000313" key="7">
    <source>
        <dbReference type="EMBL" id="PIA43935.1"/>
    </source>
</evidence>
<evidence type="ECO:0000256" key="4">
    <source>
        <dbReference type="SAM" id="MobiDB-lite"/>
    </source>
</evidence>
<evidence type="ECO:0000313" key="8">
    <source>
        <dbReference type="Proteomes" id="UP000230069"/>
    </source>
</evidence>
<dbReference type="PANTHER" id="PTHR48409:SF1">
    <property type="entry name" value="GLYCOSYLTRANSFERASE FAMILY PROTEIN 64 C3"/>
    <property type="match status" value="1"/>
</dbReference>
<dbReference type="InterPro" id="IPR029044">
    <property type="entry name" value="Nucleotide-diphossugar_trans"/>
</dbReference>
<evidence type="ECO:0000256" key="2">
    <source>
        <dbReference type="ARBA" id="ARBA00022679"/>
    </source>
</evidence>
<evidence type="ECO:0000256" key="1">
    <source>
        <dbReference type="ARBA" id="ARBA00008700"/>
    </source>
</evidence>
<protein>
    <recommendedName>
        <fullName evidence="6">Glycosyl transferase 64 domain-containing protein</fullName>
    </recommendedName>
</protein>
<gene>
    <name evidence="7" type="ORF">AQUCO_01800173v1</name>
</gene>